<dbReference type="InterPro" id="IPR038538">
    <property type="entry name" value="MTERF_sf"/>
</dbReference>
<reference evidence="5" key="1">
    <citation type="submission" date="2022-04" db="EMBL/GenBank/DDBJ databases">
        <title>Carnegiea gigantea Genome sequencing and assembly v2.</title>
        <authorList>
            <person name="Copetti D."/>
            <person name="Sanderson M.J."/>
            <person name="Burquez A."/>
            <person name="Wojciechowski M.F."/>
        </authorList>
    </citation>
    <scope>NUCLEOTIDE SEQUENCE</scope>
    <source>
        <strain evidence="5">SGP5-SGP5p</strain>
        <tissue evidence="5">Aerial part</tissue>
    </source>
</reference>
<dbReference type="OrthoDB" id="637682at2759"/>
<keyword evidence="2" id="KW-0804">Transcription</keyword>
<feature type="chain" id="PRO_5040124059" evidence="4">
    <location>
        <begin position="31"/>
        <end position="521"/>
    </location>
</feature>
<keyword evidence="2" id="KW-0805">Transcription regulation</keyword>
<name>A0A9Q1Q633_9CARY</name>
<feature type="signal peptide" evidence="4">
    <location>
        <begin position="1"/>
        <end position="30"/>
    </location>
</feature>
<keyword evidence="4" id="KW-0732">Signal</keyword>
<protein>
    <submittedName>
        <fullName evidence="5">Uncharacterized protein</fullName>
    </submittedName>
</protein>
<dbReference type="InterPro" id="IPR003690">
    <property type="entry name" value="MTERF"/>
</dbReference>
<dbReference type="AlphaFoldDB" id="A0A9Q1Q633"/>
<dbReference type="Proteomes" id="UP001153076">
    <property type="component" value="Unassembled WGS sequence"/>
</dbReference>
<dbReference type="FunFam" id="1.25.70.10:FF:000001">
    <property type="entry name" value="Mitochondrial transcription termination factor-like"/>
    <property type="match status" value="1"/>
</dbReference>
<comment type="similarity">
    <text evidence="1">Belongs to the mTERF family.</text>
</comment>
<dbReference type="EMBL" id="JAKOGI010000838">
    <property type="protein sequence ID" value="KAJ8429974.1"/>
    <property type="molecule type" value="Genomic_DNA"/>
</dbReference>
<gene>
    <name evidence="5" type="ORF">Cgig2_029600</name>
</gene>
<evidence type="ECO:0000256" key="2">
    <source>
        <dbReference type="ARBA" id="ARBA00022472"/>
    </source>
</evidence>
<keyword evidence="3" id="KW-0809">Transit peptide</keyword>
<dbReference type="SMART" id="SM00733">
    <property type="entry name" value="Mterf"/>
    <property type="match status" value="6"/>
</dbReference>
<evidence type="ECO:0000313" key="5">
    <source>
        <dbReference type="EMBL" id="KAJ8429974.1"/>
    </source>
</evidence>
<dbReference type="GO" id="GO:0003676">
    <property type="term" value="F:nucleic acid binding"/>
    <property type="evidence" value="ECO:0007669"/>
    <property type="project" value="InterPro"/>
</dbReference>
<comment type="caution">
    <text evidence="5">The sequence shown here is derived from an EMBL/GenBank/DDBJ whole genome shotgun (WGS) entry which is preliminary data.</text>
</comment>
<dbReference type="Pfam" id="PF02536">
    <property type="entry name" value="mTERF"/>
    <property type="match status" value="1"/>
</dbReference>
<dbReference type="PANTHER" id="PTHR13068">
    <property type="entry name" value="CGI-12 PROTEIN-RELATED"/>
    <property type="match status" value="1"/>
</dbReference>
<evidence type="ECO:0000256" key="3">
    <source>
        <dbReference type="ARBA" id="ARBA00022946"/>
    </source>
</evidence>
<organism evidence="5 6">
    <name type="scientific">Carnegiea gigantea</name>
    <dbReference type="NCBI Taxonomy" id="171969"/>
    <lineage>
        <taxon>Eukaryota</taxon>
        <taxon>Viridiplantae</taxon>
        <taxon>Streptophyta</taxon>
        <taxon>Embryophyta</taxon>
        <taxon>Tracheophyta</taxon>
        <taxon>Spermatophyta</taxon>
        <taxon>Magnoliopsida</taxon>
        <taxon>eudicotyledons</taxon>
        <taxon>Gunneridae</taxon>
        <taxon>Pentapetalae</taxon>
        <taxon>Caryophyllales</taxon>
        <taxon>Cactineae</taxon>
        <taxon>Cactaceae</taxon>
        <taxon>Cactoideae</taxon>
        <taxon>Echinocereeae</taxon>
        <taxon>Carnegiea</taxon>
    </lineage>
</organism>
<dbReference type="PANTHER" id="PTHR13068:SF231">
    <property type="entry name" value="TRANSCRIPTION TERMINATION FACTOR MTERF2, CHLOROPLASTIC-LIKE"/>
    <property type="match status" value="1"/>
</dbReference>
<dbReference type="GO" id="GO:0006353">
    <property type="term" value="P:DNA-templated transcription termination"/>
    <property type="evidence" value="ECO:0007669"/>
    <property type="project" value="UniProtKB-KW"/>
</dbReference>
<evidence type="ECO:0000256" key="4">
    <source>
        <dbReference type="SAM" id="SignalP"/>
    </source>
</evidence>
<keyword evidence="2" id="KW-0806">Transcription termination</keyword>
<evidence type="ECO:0000256" key="1">
    <source>
        <dbReference type="ARBA" id="ARBA00007692"/>
    </source>
</evidence>
<proteinExistence type="inferred from homology"/>
<dbReference type="Gene3D" id="1.25.70.10">
    <property type="entry name" value="Transcription termination factor 3, mitochondrial"/>
    <property type="match status" value="1"/>
</dbReference>
<accession>A0A9Q1Q633</accession>
<sequence>MLKLCSHGSKGLSLLFVRWHLLFFSTSSSTETTHSFVNYLMDSLGFSKQQALSFSPKLSRYRLGRGAGRVSDFNAIPKADSVISFLNQYGFDQSHIRHIVLYDPRILRAKIDQTLKPKIEFLREQGLSGPDLVKFVTKNPVVLSLSLNNCTLPGIQALREILGNDEDVIATVSRMHHTSFRSAAKNLVANVALLQSYGIALESIRRKIMRQPSVYVGNAKLFKKILIRVEEKCGIPRDSPMFLYGVNLLCSLSEERFDARCRVFKSFGWTKSDVRALMKQHPNCLLLSEARIKRSLEFLMNELDYKPAGIASRPSLLICSLEKRIIPRHKVLLVLKEKGLISRDYPLHRVACLSEAYFVERFVLPFKEVHVVYEECNGCFLQQLTDDKADVHSQRSYSELALKSATKMWLMRVTIHLWPMMHWTVVLLPPKAIGPVCSEHMNRSYWLVAISEILAIILLYVSCNVGHDISSTSCNIEDVNDKVERSFGVFIKLEILWSKLAGWFPEALRMMQTRQGPTFMV</sequence>
<keyword evidence="6" id="KW-1185">Reference proteome</keyword>
<evidence type="ECO:0000313" key="6">
    <source>
        <dbReference type="Proteomes" id="UP001153076"/>
    </source>
</evidence>